<reference evidence="2 3" key="1">
    <citation type="submission" date="2018-06" db="EMBL/GenBank/DDBJ databases">
        <authorList>
            <consortium name="Pathogen Informatics"/>
            <person name="Doyle S."/>
        </authorList>
    </citation>
    <scope>NUCLEOTIDE SEQUENCE [LARGE SCALE GENOMIC DNA]</scope>
    <source>
        <strain evidence="2 3">NCTC13163</strain>
    </source>
</reference>
<proteinExistence type="predicted"/>
<accession>A0A377FSN0</accession>
<dbReference type="AlphaFoldDB" id="A0A377FSN0"/>
<name>A0A377FSN0_9BACL</name>
<evidence type="ECO:0000313" key="2">
    <source>
        <dbReference type="EMBL" id="STO07475.1"/>
    </source>
</evidence>
<dbReference type="Pfam" id="PF05598">
    <property type="entry name" value="DUF772"/>
    <property type="match status" value="1"/>
</dbReference>
<evidence type="ECO:0000259" key="1">
    <source>
        <dbReference type="Pfam" id="PF05598"/>
    </source>
</evidence>
<sequence>MYRAHIAKRHEPIRTDASLDQLVPKDHLVRKLDRHIDFSIVHRLCAPLYSNTGQPGIDPEILIKIILLGPLFNIRSVRQTIKEIETNLAYRWFLGLGMDEKIPDHSTISQAYRRRFAGTDVFRQIFEDIVGQAEAHGFISGRILITDSTHIRANANKKKFDKVEVEQVVGDVEVELLGRVNEERAKRGKKH</sequence>
<evidence type="ECO:0000313" key="3">
    <source>
        <dbReference type="Proteomes" id="UP000254060"/>
    </source>
</evidence>
<dbReference type="EMBL" id="UGGP01000001">
    <property type="protein sequence ID" value="STO07475.1"/>
    <property type="molecule type" value="Genomic_DNA"/>
</dbReference>
<dbReference type="InterPro" id="IPR008490">
    <property type="entry name" value="Transposase_InsH_N"/>
</dbReference>
<dbReference type="PANTHER" id="PTHR35604:SF2">
    <property type="entry name" value="TRANSPOSASE INSH FOR INSERTION SEQUENCE ELEMENT IS5A-RELATED"/>
    <property type="match status" value="1"/>
</dbReference>
<protein>
    <submittedName>
        <fullName evidence="2">Transposase domain (DUF772)</fullName>
    </submittedName>
</protein>
<organism evidence="2 3">
    <name type="scientific">Exiguobacterium aurantiacum</name>
    <dbReference type="NCBI Taxonomy" id="33987"/>
    <lineage>
        <taxon>Bacteria</taxon>
        <taxon>Bacillati</taxon>
        <taxon>Bacillota</taxon>
        <taxon>Bacilli</taxon>
        <taxon>Bacillales</taxon>
        <taxon>Bacillales Family XII. Incertae Sedis</taxon>
        <taxon>Exiguobacterium</taxon>
    </lineage>
</organism>
<dbReference type="Proteomes" id="UP000254060">
    <property type="component" value="Unassembled WGS sequence"/>
</dbReference>
<dbReference type="STRING" id="1397694.GCA_000702585_01336"/>
<feature type="domain" description="Transposase InsH N-terminal" evidence="1">
    <location>
        <begin position="18"/>
        <end position="114"/>
    </location>
</feature>
<gene>
    <name evidence="2" type="ORF">NCTC13163_00822</name>
</gene>
<dbReference type="PANTHER" id="PTHR35604">
    <property type="entry name" value="TRANSPOSASE INSH FOR INSERTION SEQUENCE ELEMENT IS5A-RELATED"/>
    <property type="match status" value="1"/>
</dbReference>